<feature type="region of interest" description="Disordered" evidence="1">
    <location>
        <begin position="1"/>
        <end position="46"/>
    </location>
</feature>
<evidence type="ECO:0000256" key="1">
    <source>
        <dbReference type="SAM" id="MobiDB-lite"/>
    </source>
</evidence>
<name>M3XQ47_MUSPF</name>
<evidence type="ECO:0000313" key="2">
    <source>
        <dbReference type="Ensembl" id="ENSMPUP00000001197.1"/>
    </source>
</evidence>
<dbReference type="HOGENOM" id="CLU_2319599_0_0_1"/>
<organism evidence="2">
    <name type="scientific">Mustela putorius furo</name>
    <name type="common">European domestic ferret</name>
    <name type="synonym">Mustela furo</name>
    <dbReference type="NCBI Taxonomy" id="9669"/>
    <lineage>
        <taxon>Eukaryota</taxon>
        <taxon>Metazoa</taxon>
        <taxon>Chordata</taxon>
        <taxon>Craniata</taxon>
        <taxon>Vertebrata</taxon>
        <taxon>Euteleostomi</taxon>
        <taxon>Mammalia</taxon>
        <taxon>Eutheria</taxon>
        <taxon>Laurasiatheria</taxon>
        <taxon>Carnivora</taxon>
        <taxon>Caniformia</taxon>
        <taxon>Musteloidea</taxon>
        <taxon>Mustelidae</taxon>
        <taxon>Mustelinae</taxon>
        <taxon>Mustela</taxon>
    </lineage>
</organism>
<reference evidence="2" key="1">
    <citation type="submission" date="2024-06" db="UniProtKB">
        <authorList>
            <consortium name="Ensembl"/>
        </authorList>
    </citation>
    <scope>IDENTIFICATION</scope>
</reference>
<sequence>MSLERYLVGKKSRGRRERRNDQFSGTADLQGCGHRTLSGGVGTPDPHSAATVQGCDVGELRTPLLLGSQCVKARPDHFFGAREAALGYEEKGNQRLPSR</sequence>
<proteinExistence type="predicted"/>
<dbReference type="EMBL" id="AEYP01106530">
    <property type="status" value="NOT_ANNOTATED_CDS"/>
    <property type="molecule type" value="Genomic_DNA"/>
</dbReference>
<accession>M3XQ47</accession>
<dbReference type="InParanoid" id="M3XQ47"/>
<protein>
    <submittedName>
        <fullName evidence="2">Uncharacterized protein</fullName>
    </submittedName>
</protein>
<dbReference type="Ensembl" id="ENSMPUT00000001223.1">
    <property type="protein sequence ID" value="ENSMPUP00000001197.1"/>
    <property type="gene ID" value="ENSMPUG00000001207.1"/>
</dbReference>
<feature type="compositionally biased region" description="Basic residues" evidence="1">
    <location>
        <begin position="8"/>
        <end position="17"/>
    </location>
</feature>
<dbReference type="AlphaFoldDB" id="M3XQ47"/>